<dbReference type="Gene3D" id="2.60.120.10">
    <property type="entry name" value="Jelly Rolls"/>
    <property type="match status" value="1"/>
</dbReference>
<sequence>MAISVKDIQHFSNAKTETERYFLADEKRIEGNPEQALTNHYSSGCGQFHVGIWQSAGGKWNVNYTEHEYCDILEGCSIIRDADGNSLTVEAGDKFVIPAGFQGTWEVVEHCKKVYVIFEQN</sequence>
<gene>
    <name evidence="2" type="ORF">MJ923_11615</name>
</gene>
<evidence type="ECO:0000259" key="1">
    <source>
        <dbReference type="Pfam" id="PF05899"/>
    </source>
</evidence>
<dbReference type="PANTHER" id="PTHR40943">
    <property type="entry name" value="CYTOPLASMIC PROTEIN-RELATED"/>
    <property type="match status" value="1"/>
</dbReference>
<dbReference type="SUPFAM" id="SSF51182">
    <property type="entry name" value="RmlC-like cupins"/>
    <property type="match status" value="1"/>
</dbReference>
<keyword evidence="3" id="KW-1185">Reference proteome</keyword>
<proteinExistence type="predicted"/>
<dbReference type="InterPro" id="IPR011051">
    <property type="entry name" value="RmlC_Cupin_sf"/>
</dbReference>
<dbReference type="RefSeq" id="WP_240591222.1">
    <property type="nucleotide sequence ID" value="NZ_JAKUDL010000003.1"/>
</dbReference>
<dbReference type="InterPro" id="IPR008579">
    <property type="entry name" value="UGlyAH_Cupin_dom"/>
</dbReference>
<name>A0AAJ1F0U0_9GAMM</name>
<dbReference type="CDD" id="cd02227">
    <property type="entry name" value="cupin_TM1112-like"/>
    <property type="match status" value="1"/>
</dbReference>
<reference evidence="2 3" key="1">
    <citation type="submission" date="2022-02" db="EMBL/GenBank/DDBJ databases">
        <title>The genome sequence of Shewanella sp. 3B26.</title>
        <authorList>
            <person name="Du J."/>
        </authorList>
    </citation>
    <scope>NUCLEOTIDE SEQUENCE [LARGE SCALE GENOMIC DNA]</scope>
    <source>
        <strain evidence="2 3">3B26</strain>
    </source>
</reference>
<accession>A0AAJ1F0U0</accession>
<feature type="domain" description="(S)-ureidoglycine aminohydrolase cupin" evidence="1">
    <location>
        <begin position="44"/>
        <end position="115"/>
    </location>
</feature>
<evidence type="ECO:0000313" key="3">
    <source>
        <dbReference type="Proteomes" id="UP001297581"/>
    </source>
</evidence>
<dbReference type="Proteomes" id="UP001297581">
    <property type="component" value="Unassembled WGS sequence"/>
</dbReference>
<dbReference type="InterPro" id="IPR014710">
    <property type="entry name" value="RmlC-like_jellyroll"/>
</dbReference>
<evidence type="ECO:0000313" key="2">
    <source>
        <dbReference type="EMBL" id="MCH4294952.1"/>
    </source>
</evidence>
<dbReference type="Pfam" id="PF05899">
    <property type="entry name" value="Cupin_3"/>
    <property type="match status" value="1"/>
</dbReference>
<protein>
    <submittedName>
        <fullName evidence="2">Cupin domain-containing protein</fullName>
    </submittedName>
</protein>
<dbReference type="PANTHER" id="PTHR40943:SF2">
    <property type="entry name" value="(S)-UREIDOGLYCINE AMINOHYDROLASE CUPIN DOMAIN-CONTAINING PROTEIN"/>
    <property type="match status" value="1"/>
</dbReference>
<dbReference type="EMBL" id="JAKUDL010000003">
    <property type="protein sequence ID" value="MCH4294952.1"/>
    <property type="molecule type" value="Genomic_DNA"/>
</dbReference>
<comment type="caution">
    <text evidence="2">The sequence shown here is derived from an EMBL/GenBank/DDBJ whole genome shotgun (WGS) entry which is preliminary data.</text>
</comment>
<organism evidence="2 3">
    <name type="scientific">Shewanella zhuhaiensis</name>
    <dbReference type="NCBI Taxonomy" id="2919576"/>
    <lineage>
        <taxon>Bacteria</taxon>
        <taxon>Pseudomonadati</taxon>
        <taxon>Pseudomonadota</taxon>
        <taxon>Gammaproteobacteria</taxon>
        <taxon>Alteromonadales</taxon>
        <taxon>Shewanellaceae</taxon>
        <taxon>Shewanella</taxon>
    </lineage>
</organism>
<dbReference type="AlphaFoldDB" id="A0AAJ1F0U0"/>